<keyword evidence="3" id="KW-1185">Reference proteome</keyword>
<dbReference type="RefSeq" id="XP_018699072.1">
    <property type="nucleotide sequence ID" value="XM_018833193.1"/>
</dbReference>
<protein>
    <submittedName>
        <fullName evidence="2">Uncharacterized protein</fullName>
    </submittedName>
</protein>
<evidence type="ECO:0000256" key="1">
    <source>
        <dbReference type="SAM" id="Phobius"/>
    </source>
</evidence>
<reference evidence="2 3" key="1">
    <citation type="submission" date="2016-04" db="EMBL/GenBank/DDBJ databases">
        <title>Draft genome of Fonsecaea erecta CBS 125763.</title>
        <authorList>
            <person name="Weiss V.A."/>
            <person name="Vicente V.A."/>
            <person name="Raittz R.T."/>
            <person name="Moreno L.F."/>
            <person name="De Souza E.M."/>
            <person name="Pedrosa F.O."/>
            <person name="Steffens M.B."/>
            <person name="Faoro H."/>
            <person name="Tadra-Sfeir M.Z."/>
            <person name="Najafzadeh M.J."/>
            <person name="Felipe M.S."/>
            <person name="Teixeira M."/>
            <person name="Sun J."/>
            <person name="Xi L."/>
            <person name="Gomes R."/>
            <person name="De Azevedo C.M."/>
            <person name="Salgado C.G."/>
            <person name="Da Silva M.B."/>
            <person name="Nascimento M.F."/>
            <person name="Queiroz-Telles F."/>
            <person name="Attili D.S."/>
            <person name="Gorbushina A."/>
        </authorList>
    </citation>
    <scope>NUCLEOTIDE SEQUENCE [LARGE SCALE GENOMIC DNA]</scope>
    <source>
        <strain evidence="2 3">CBS 125763</strain>
    </source>
</reference>
<comment type="caution">
    <text evidence="2">The sequence shown here is derived from an EMBL/GenBank/DDBJ whole genome shotgun (WGS) entry which is preliminary data.</text>
</comment>
<proteinExistence type="predicted"/>
<accession>A0A179A3H9</accession>
<dbReference type="EMBL" id="LVYI01000001">
    <property type="protein sequence ID" value="OAP65705.1"/>
    <property type="molecule type" value="Genomic_DNA"/>
</dbReference>
<sequence>MIQKILLRTVAAHLRVFLRVYFTIILMLISFLGDKCYSMRVKMKLYRRRYIPLHRTTDWLSGGDLLTAIAAFRATPGSALVVTTDVVSRCHFNTTGGYPAFSDVVFDRYASATPAGLLYDMVTATQAAALSNGGLHGIFTPTRWTRRRRRVAGTVERSASHLQHLARSSRFR</sequence>
<keyword evidence="1" id="KW-0812">Transmembrane</keyword>
<dbReference type="Proteomes" id="UP000078343">
    <property type="component" value="Unassembled WGS sequence"/>
</dbReference>
<organism evidence="2 3">
    <name type="scientific">Fonsecaea erecta</name>
    <dbReference type="NCBI Taxonomy" id="1367422"/>
    <lineage>
        <taxon>Eukaryota</taxon>
        <taxon>Fungi</taxon>
        <taxon>Dikarya</taxon>
        <taxon>Ascomycota</taxon>
        <taxon>Pezizomycotina</taxon>
        <taxon>Eurotiomycetes</taxon>
        <taxon>Chaetothyriomycetidae</taxon>
        <taxon>Chaetothyriales</taxon>
        <taxon>Herpotrichiellaceae</taxon>
        <taxon>Fonsecaea</taxon>
    </lineage>
</organism>
<name>A0A179A3H9_9EURO</name>
<gene>
    <name evidence="2" type="ORF">AYL99_01677</name>
</gene>
<dbReference type="GeneID" id="30005847"/>
<dbReference type="AlphaFoldDB" id="A0A179A3H9"/>
<keyword evidence="1" id="KW-1133">Transmembrane helix</keyword>
<dbReference type="OrthoDB" id="5399485at2759"/>
<evidence type="ECO:0000313" key="2">
    <source>
        <dbReference type="EMBL" id="OAP65705.1"/>
    </source>
</evidence>
<feature type="transmembrane region" description="Helical" evidence="1">
    <location>
        <begin position="16"/>
        <end position="37"/>
    </location>
</feature>
<evidence type="ECO:0000313" key="3">
    <source>
        <dbReference type="Proteomes" id="UP000078343"/>
    </source>
</evidence>
<keyword evidence="1" id="KW-0472">Membrane</keyword>